<comment type="caution">
    <text evidence="3">The sequence shown here is derived from an EMBL/GenBank/DDBJ whole genome shotgun (WGS) entry which is preliminary data.</text>
</comment>
<keyword evidence="1" id="KW-0808">Transferase</keyword>
<dbReference type="PANTHER" id="PTHR43861:SF3">
    <property type="entry name" value="PUTATIVE (AFU_ORTHOLOGUE AFUA_2G14390)-RELATED"/>
    <property type="match status" value="1"/>
</dbReference>
<dbReference type="GO" id="GO:0008168">
    <property type="term" value="F:methyltransferase activity"/>
    <property type="evidence" value="ECO:0007669"/>
    <property type="project" value="UniProtKB-KW"/>
</dbReference>
<dbReference type="InterPro" id="IPR029063">
    <property type="entry name" value="SAM-dependent_MTases_sf"/>
</dbReference>
<accession>A0A937XBT4</accession>
<dbReference type="SUPFAM" id="SSF53335">
    <property type="entry name" value="S-adenosyl-L-methionine-dependent methyltransferases"/>
    <property type="match status" value="1"/>
</dbReference>
<dbReference type="PANTHER" id="PTHR43861">
    <property type="entry name" value="TRANS-ACONITATE 2-METHYLTRANSFERASE-RELATED"/>
    <property type="match status" value="1"/>
</dbReference>
<dbReference type="Gene3D" id="2.20.25.110">
    <property type="entry name" value="S-adenosyl-L-methionine-dependent methyltransferases"/>
    <property type="match status" value="1"/>
</dbReference>
<gene>
    <name evidence="3" type="ORF">FJY68_02900</name>
</gene>
<dbReference type="GO" id="GO:0032259">
    <property type="term" value="P:methylation"/>
    <property type="evidence" value="ECO:0007669"/>
    <property type="project" value="UniProtKB-KW"/>
</dbReference>
<evidence type="ECO:0000313" key="4">
    <source>
        <dbReference type="Proteomes" id="UP000779900"/>
    </source>
</evidence>
<name>A0A937XBT4_UNCW3</name>
<dbReference type="AlphaFoldDB" id="A0A937XBT4"/>
<dbReference type="EMBL" id="VGIR01000010">
    <property type="protein sequence ID" value="MBM3330785.1"/>
    <property type="molecule type" value="Genomic_DNA"/>
</dbReference>
<evidence type="ECO:0000256" key="1">
    <source>
        <dbReference type="ARBA" id="ARBA00022679"/>
    </source>
</evidence>
<dbReference type="Proteomes" id="UP000779900">
    <property type="component" value="Unassembled WGS sequence"/>
</dbReference>
<dbReference type="Gene3D" id="3.40.50.150">
    <property type="entry name" value="Vaccinia Virus protein VP39"/>
    <property type="match status" value="1"/>
</dbReference>
<feature type="domain" description="Methyltransferase" evidence="2">
    <location>
        <begin position="36"/>
        <end position="135"/>
    </location>
</feature>
<dbReference type="InterPro" id="IPR041698">
    <property type="entry name" value="Methyltransf_25"/>
</dbReference>
<protein>
    <submittedName>
        <fullName evidence="3">Class I SAM-dependent methyltransferase</fullName>
    </submittedName>
</protein>
<evidence type="ECO:0000313" key="3">
    <source>
        <dbReference type="EMBL" id="MBM3330785.1"/>
    </source>
</evidence>
<evidence type="ECO:0000259" key="2">
    <source>
        <dbReference type="Pfam" id="PF13649"/>
    </source>
</evidence>
<organism evidence="3 4">
    <name type="scientific">candidate division WOR-3 bacterium</name>
    <dbReference type="NCBI Taxonomy" id="2052148"/>
    <lineage>
        <taxon>Bacteria</taxon>
        <taxon>Bacteria division WOR-3</taxon>
    </lineage>
</organism>
<dbReference type="Pfam" id="PF13649">
    <property type="entry name" value="Methyltransf_25"/>
    <property type="match status" value="1"/>
</dbReference>
<reference evidence="3" key="1">
    <citation type="submission" date="2019-03" db="EMBL/GenBank/DDBJ databases">
        <title>Lake Tanganyika Metagenome-Assembled Genomes (MAGs).</title>
        <authorList>
            <person name="Tran P."/>
        </authorList>
    </citation>
    <scope>NUCLEOTIDE SEQUENCE</scope>
    <source>
        <strain evidence="3">K_DeepCast_150m_m2_040</strain>
    </source>
</reference>
<sequence>MPEYDAYSVYYDVLYADKQEDVPFYLGIAKETGGPVCELACGTGRALLPIARAGFEVTGIDMSQAMLDKFQAKLDKEPREVQARVALKCADMRDYRFSQKFKLVFCAFNSFQHLLTTDDQLACLAGIREYLADDGRLVLNVFAPFHDWLANANLHHVTGQVERDPETGKEMIVTNITDRHPETQTMEACQYVDRIQPDGTVKRYPASFTLSWIHNREMHLLLRCAGYEVVNVYGGYDKRPYDYVSGVQLFVAKKA</sequence>
<proteinExistence type="predicted"/>
<keyword evidence="3" id="KW-0489">Methyltransferase</keyword>
<dbReference type="CDD" id="cd02440">
    <property type="entry name" value="AdoMet_MTases"/>
    <property type="match status" value="1"/>
</dbReference>